<keyword evidence="10 13" id="KW-0030">Aminoacyl-tRNA synthetase</keyword>
<keyword evidence="6 13" id="KW-0862">Zinc</keyword>
<dbReference type="CDD" id="cd00673">
    <property type="entry name" value="AlaRS_core"/>
    <property type="match status" value="1"/>
</dbReference>
<feature type="binding site" evidence="13">
    <location>
        <position position="701"/>
    </location>
    <ligand>
        <name>Zn(2+)</name>
        <dbReference type="ChEBI" id="CHEBI:29105"/>
    </ligand>
</feature>
<dbReference type="InterPro" id="IPR009000">
    <property type="entry name" value="Transl_B-barrel_sf"/>
</dbReference>
<evidence type="ECO:0000256" key="5">
    <source>
        <dbReference type="ARBA" id="ARBA00022741"/>
    </source>
</evidence>
<dbReference type="NCBIfam" id="TIGR00344">
    <property type="entry name" value="alaS"/>
    <property type="match status" value="1"/>
</dbReference>
<keyword evidence="3 13" id="KW-0436">Ligase</keyword>
<dbReference type="GO" id="GO:0005829">
    <property type="term" value="C:cytosol"/>
    <property type="evidence" value="ECO:0007669"/>
    <property type="project" value="TreeGrafter"/>
</dbReference>
<dbReference type="Gene3D" id="3.30.980.10">
    <property type="entry name" value="Threonyl-trna Synthetase, Chain A, domain 2"/>
    <property type="match status" value="1"/>
</dbReference>
<dbReference type="GO" id="GO:0002161">
    <property type="term" value="F:aminoacyl-tRNA deacylase activity"/>
    <property type="evidence" value="ECO:0007669"/>
    <property type="project" value="TreeGrafter"/>
</dbReference>
<dbReference type="SUPFAM" id="SSF50447">
    <property type="entry name" value="Translation proteins"/>
    <property type="match status" value="1"/>
</dbReference>
<evidence type="ECO:0000256" key="10">
    <source>
        <dbReference type="ARBA" id="ARBA00023146"/>
    </source>
</evidence>
<dbReference type="Pfam" id="PF07973">
    <property type="entry name" value="tRNA_SAD"/>
    <property type="match status" value="1"/>
</dbReference>
<dbReference type="PROSITE" id="PS50860">
    <property type="entry name" value="AA_TRNA_LIGASE_II_ALA"/>
    <property type="match status" value="1"/>
</dbReference>
<feature type="domain" description="Alanyl-transfer RNA synthetases family profile" evidence="15">
    <location>
        <begin position="6"/>
        <end position="744"/>
    </location>
</feature>
<dbReference type="EC" id="6.1.1.7" evidence="13"/>
<dbReference type="Gene3D" id="3.30.54.20">
    <property type="match status" value="1"/>
</dbReference>
<dbReference type="InterPro" id="IPR018164">
    <property type="entry name" value="Ala-tRNA-synth_IIc_N"/>
</dbReference>
<dbReference type="GO" id="GO:0008270">
    <property type="term" value="F:zinc ion binding"/>
    <property type="evidence" value="ECO:0007669"/>
    <property type="project" value="UniProtKB-UniRule"/>
</dbReference>
<accession>A0A0P6XI18</accession>
<dbReference type="InterPro" id="IPR045864">
    <property type="entry name" value="aa-tRNA-synth_II/BPL/LPL"/>
</dbReference>
<dbReference type="RefSeq" id="WP_054521638.1">
    <property type="nucleotide sequence ID" value="NZ_LGKO01000004.1"/>
</dbReference>
<evidence type="ECO:0000256" key="3">
    <source>
        <dbReference type="ARBA" id="ARBA00022598"/>
    </source>
</evidence>
<evidence type="ECO:0000259" key="15">
    <source>
        <dbReference type="PROSITE" id="PS50860"/>
    </source>
</evidence>
<keyword evidence="17" id="KW-1185">Reference proteome</keyword>
<dbReference type="AlphaFoldDB" id="A0A0P6XI18"/>
<dbReference type="InterPro" id="IPR050058">
    <property type="entry name" value="Ala-tRNA_ligase"/>
</dbReference>
<dbReference type="PRINTS" id="PR00980">
    <property type="entry name" value="TRNASYNTHALA"/>
</dbReference>
<dbReference type="PATRIC" id="fig|869279.4.peg.2382"/>
<evidence type="ECO:0000256" key="13">
    <source>
        <dbReference type="HAMAP-Rule" id="MF_00036"/>
    </source>
</evidence>
<comment type="cofactor">
    <cofactor evidence="13">
        <name>Zn(2+)</name>
        <dbReference type="ChEBI" id="CHEBI:29105"/>
    </cofactor>
    <text evidence="13">Binds 1 zinc ion per subunit.</text>
</comment>
<reference evidence="16 17" key="1">
    <citation type="submission" date="2015-07" db="EMBL/GenBank/DDBJ databases">
        <title>Whole genome sequence of Thermanaerothrix daxensis DSM 23592.</title>
        <authorList>
            <person name="Hemp J."/>
            <person name="Ward L.M."/>
            <person name="Pace L.A."/>
            <person name="Fischer W.W."/>
        </authorList>
    </citation>
    <scope>NUCLEOTIDE SEQUENCE [LARGE SCALE GENOMIC DNA]</scope>
    <source>
        <strain evidence="16 17">GNS-1</strain>
    </source>
</reference>
<keyword evidence="2 13" id="KW-0820">tRNA-binding</keyword>
<evidence type="ECO:0000256" key="6">
    <source>
        <dbReference type="ARBA" id="ARBA00022833"/>
    </source>
</evidence>
<dbReference type="InterPro" id="IPR018163">
    <property type="entry name" value="Thr/Ala-tRNA-synth_IIc_edit"/>
</dbReference>
<sequence length="915" mass="101784">MTNKRFSGAYIRQSFIDFFVERGHTFVPSSSLVPGGDQTLLFTNAGMVQFKDVFLGTDQRPYKRAVNSQKCMRVAGKHNDLEDVGRDDTHHTFFEMLGNWSFGDYYKKEAIAWAWELLTEVWGLDKNRLWVTCFKDEHGEIPTDEEAAENWAKQPGMDPGHILFFGRKDNFWEMAETGPCGPCSEIHIDLGPEACDKRDVPGHVCRVNGDCKRFLELWNLVFIQYNRLSPTRLEPLPARHVDTGMGLERITAILQGVSSNYATDLLSPLLDKVQELTGHTLEERKANITPYRVIADHSRAATFLIADGVVPGNVGRNYVCRMIIRRAARFGRKIGLLDPFLAKVADTVIEIYGDAYPELVKNREVIKDNLTREEVRFRRTVEQGLSQLEAYLEDVKARGEQVLDGERAFDLYATHGLPLELIRDVAQEEGLEVDQEGFLRAMEEHRTISGAGKAFGPLGGENVDVYRTILEDLQRRGQLGPEGVIYDPYSTLEVEGQVLALVRDGVSVEEAIVGDAIEVILPRTCFYVEAGGQVSDTGRIIGLEGADWEIRVNDTRKPAAGVVVHIGEVIRGRPRVGDKALAQVDGERRRDIMRNHTATHLLHAKLQAILGKEARQAGSLVAPDRLRFDFTYPEALTPEQLEAIEAAVNQAIYEDYELEVEHKPLSQALQEGAMALFGEKYGEVVRTIVIGEEQPISYELCGGTHVESTGDIGIFIITSEGSAAAGIRRIEAVTGREAYALIRKRLNDLSGVAALLNCGMDEVPEKVAALVQEVEHLRKQNVQLRRQMALAEFDQLLQGVRSVDGIRVLTAVIKEADADILRQLCDRFRQRYPENGVVVLATVSEERPIIIAALTEDLVKRGFHAGELAKEVAQVIGGSGGGRPHLAQAGGKDASKLSAALDRVIPWLRQRLSNQ</sequence>
<keyword evidence="9 13" id="KW-0648">Protein biosynthesis</keyword>
<dbReference type="Pfam" id="PF01411">
    <property type="entry name" value="tRNA-synt_2c"/>
    <property type="match status" value="1"/>
</dbReference>
<name>A0A0P6XI18_9CHLR</name>
<protein>
    <recommendedName>
        <fullName evidence="13">Alanine--tRNA ligase</fullName>
        <ecNumber evidence="13">6.1.1.7</ecNumber>
    </recommendedName>
    <alternativeName>
        <fullName evidence="13">Alanyl-tRNA synthetase</fullName>
        <shortName evidence="13">AlaRS</shortName>
    </alternativeName>
</protein>
<evidence type="ECO:0000256" key="2">
    <source>
        <dbReference type="ARBA" id="ARBA00022555"/>
    </source>
</evidence>
<dbReference type="Gene3D" id="3.30.930.10">
    <property type="entry name" value="Bira Bifunctional Protein, Domain 2"/>
    <property type="match status" value="1"/>
</dbReference>
<dbReference type="Proteomes" id="UP000050544">
    <property type="component" value="Unassembled WGS sequence"/>
</dbReference>
<dbReference type="Gene3D" id="2.40.30.130">
    <property type="match status" value="1"/>
</dbReference>
<evidence type="ECO:0000256" key="7">
    <source>
        <dbReference type="ARBA" id="ARBA00022840"/>
    </source>
</evidence>
<dbReference type="Pfam" id="PF02272">
    <property type="entry name" value="DHHA1"/>
    <property type="match status" value="1"/>
</dbReference>
<evidence type="ECO:0000256" key="9">
    <source>
        <dbReference type="ARBA" id="ARBA00022917"/>
    </source>
</evidence>
<dbReference type="SUPFAM" id="SSF101353">
    <property type="entry name" value="Putative anticodon-binding domain of alanyl-tRNA synthetase (AlaRS)"/>
    <property type="match status" value="1"/>
</dbReference>
<dbReference type="FunFam" id="3.30.930.10:FF:000004">
    <property type="entry name" value="Alanine--tRNA ligase"/>
    <property type="match status" value="1"/>
</dbReference>
<keyword evidence="8 13" id="KW-0694">RNA-binding</keyword>
<dbReference type="STRING" id="869279.SE15_08265"/>
<keyword evidence="5 13" id="KW-0547">Nucleotide-binding</keyword>
<comment type="function">
    <text evidence="11 13">Catalyzes the attachment of alanine to tRNA(Ala) in a two-step reaction: alanine is first activated by ATP to form Ala-AMP and then transferred to the acceptor end of tRNA(Ala). Also edits incorrectly charged Ser-tRNA(Ala) and Gly-tRNA(Ala) via its editing domain.</text>
</comment>
<comment type="caution">
    <text evidence="16">The sequence shown here is derived from an EMBL/GenBank/DDBJ whole genome shotgun (WGS) entry which is preliminary data.</text>
</comment>
<dbReference type="InterPro" id="IPR003156">
    <property type="entry name" value="DHHA1_dom"/>
</dbReference>
<feature type="coiled-coil region" evidence="14">
    <location>
        <begin position="767"/>
        <end position="794"/>
    </location>
</feature>
<evidence type="ECO:0000256" key="4">
    <source>
        <dbReference type="ARBA" id="ARBA00022723"/>
    </source>
</evidence>
<evidence type="ECO:0000256" key="1">
    <source>
        <dbReference type="ARBA" id="ARBA00008226"/>
    </source>
</evidence>
<keyword evidence="14" id="KW-0175">Coiled coil</keyword>
<feature type="binding site" evidence="13">
    <location>
        <position position="600"/>
    </location>
    <ligand>
        <name>Zn(2+)</name>
        <dbReference type="ChEBI" id="CHEBI:29105"/>
    </ligand>
</feature>
<proteinExistence type="inferred from homology"/>
<evidence type="ECO:0000313" key="17">
    <source>
        <dbReference type="Proteomes" id="UP000050544"/>
    </source>
</evidence>
<dbReference type="Gene3D" id="3.10.310.40">
    <property type="match status" value="1"/>
</dbReference>
<dbReference type="PANTHER" id="PTHR11777:SF9">
    <property type="entry name" value="ALANINE--TRNA LIGASE, CYTOPLASMIC"/>
    <property type="match status" value="1"/>
</dbReference>
<comment type="catalytic activity">
    <reaction evidence="12 13">
        <text>tRNA(Ala) + L-alanine + ATP = L-alanyl-tRNA(Ala) + AMP + diphosphate</text>
        <dbReference type="Rhea" id="RHEA:12540"/>
        <dbReference type="Rhea" id="RHEA-COMP:9657"/>
        <dbReference type="Rhea" id="RHEA-COMP:9923"/>
        <dbReference type="ChEBI" id="CHEBI:30616"/>
        <dbReference type="ChEBI" id="CHEBI:33019"/>
        <dbReference type="ChEBI" id="CHEBI:57972"/>
        <dbReference type="ChEBI" id="CHEBI:78442"/>
        <dbReference type="ChEBI" id="CHEBI:78497"/>
        <dbReference type="ChEBI" id="CHEBI:456215"/>
        <dbReference type="EC" id="6.1.1.7"/>
    </reaction>
</comment>
<comment type="subcellular location">
    <subcellularLocation>
        <location evidence="13">Cytoplasm</location>
    </subcellularLocation>
</comment>
<dbReference type="GO" id="GO:0005524">
    <property type="term" value="F:ATP binding"/>
    <property type="evidence" value="ECO:0007669"/>
    <property type="project" value="UniProtKB-UniRule"/>
</dbReference>
<feature type="binding site" evidence="13">
    <location>
        <position position="705"/>
    </location>
    <ligand>
        <name>Zn(2+)</name>
        <dbReference type="ChEBI" id="CHEBI:29105"/>
    </ligand>
</feature>
<dbReference type="GO" id="GO:0004813">
    <property type="term" value="F:alanine-tRNA ligase activity"/>
    <property type="evidence" value="ECO:0007669"/>
    <property type="project" value="UniProtKB-UniRule"/>
</dbReference>
<dbReference type="InterPro" id="IPR018162">
    <property type="entry name" value="Ala-tRNA-ligase_IIc_anticod-bd"/>
</dbReference>
<comment type="domain">
    <text evidence="13">Consists of three domains; the N-terminal catalytic domain, the editing domain and the C-terminal C-Ala domain. The editing domain removes incorrectly charged amino acids, while the C-Ala domain, along with tRNA(Ala), serves as a bridge to cooperatively bring together the editing and aminoacylation centers thus stimulating deacylation of misacylated tRNAs.</text>
</comment>
<dbReference type="GO" id="GO:0000049">
    <property type="term" value="F:tRNA binding"/>
    <property type="evidence" value="ECO:0007669"/>
    <property type="project" value="UniProtKB-KW"/>
</dbReference>
<evidence type="ECO:0000313" key="16">
    <source>
        <dbReference type="EMBL" id="KPL83227.1"/>
    </source>
</evidence>
<dbReference type="Gene3D" id="6.10.250.550">
    <property type="match status" value="1"/>
</dbReference>
<dbReference type="InterPro" id="IPR018165">
    <property type="entry name" value="Ala-tRNA-synth_IIc_core"/>
</dbReference>
<keyword evidence="7 13" id="KW-0067">ATP-binding</keyword>
<dbReference type="GO" id="GO:0006419">
    <property type="term" value="P:alanyl-tRNA aminoacylation"/>
    <property type="evidence" value="ECO:0007669"/>
    <property type="project" value="UniProtKB-UniRule"/>
</dbReference>
<dbReference type="OrthoDB" id="9803884at2"/>
<evidence type="ECO:0000256" key="8">
    <source>
        <dbReference type="ARBA" id="ARBA00022884"/>
    </source>
</evidence>
<dbReference type="SMART" id="SM00863">
    <property type="entry name" value="tRNA_SAD"/>
    <property type="match status" value="1"/>
</dbReference>
<dbReference type="InterPro" id="IPR002318">
    <property type="entry name" value="Ala-tRNA-lgiase_IIc"/>
</dbReference>
<dbReference type="SUPFAM" id="SSF55681">
    <property type="entry name" value="Class II aaRS and biotin synthetases"/>
    <property type="match status" value="1"/>
</dbReference>
<evidence type="ECO:0000256" key="14">
    <source>
        <dbReference type="SAM" id="Coils"/>
    </source>
</evidence>
<dbReference type="FunFam" id="3.30.980.10:FF:000004">
    <property type="entry name" value="Alanine--tRNA ligase, cytoplasmic"/>
    <property type="match status" value="1"/>
</dbReference>
<comment type="similarity">
    <text evidence="1 13">Belongs to the class-II aminoacyl-tRNA synthetase family.</text>
</comment>
<evidence type="ECO:0000256" key="12">
    <source>
        <dbReference type="ARBA" id="ARBA00048300"/>
    </source>
</evidence>
<keyword evidence="4 13" id="KW-0479">Metal-binding</keyword>
<feature type="binding site" evidence="13">
    <location>
        <position position="596"/>
    </location>
    <ligand>
        <name>Zn(2+)</name>
        <dbReference type="ChEBI" id="CHEBI:29105"/>
    </ligand>
</feature>
<dbReference type="PANTHER" id="PTHR11777">
    <property type="entry name" value="ALANYL-TRNA SYNTHETASE"/>
    <property type="match status" value="1"/>
</dbReference>
<dbReference type="HAMAP" id="MF_00036_B">
    <property type="entry name" value="Ala_tRNA_synth_B"/>
    <property type="match status" value="1"/>
</dbReference>
<evidence type="ECO:0000256" key="11">
    <source>
        <dbReference type="ARBA" id="ARBA00024779"/>
    </source>
</evidence>
<dbReference type="InterPro" id="IPR023033">
    <property type="entry name" value="Ala_tRNA_ligase_euk/bac"/>
</dbReference>
<dbReference type="SUPFAM" id="SSF55186">
    <property type="entry name" value="ThrRS/AlaRS common domain"/>
    <property type="match status" value="1"/>
</dbReference>
<dbReference type="EMBL" id="LGKO01000004">
    <property type="protein sequence ID" value="KPL83227.1"/>
    <property type="molecule type" value="Genomic_DNA"/>
</dbReference>
<keyword evidence="13" id="KW-0963">Cytoplasm</keyword>
<dbReference type="InterPro" id="IPR012947">
    <property type="entry name" value="tRNA_SAD"/>
</dbReference>
<organism evidence="16 17">
    <name type="scientific">Thermanaerothrix daxensis</name>
    <dbReference type="NCBI Taxonomy" id="869279"/>
    <lineage>
        <taxon>Bacteria</taxon>
        <taxon>Bacillati</taxon>
        <taxon>Chloroflexota</taxon>
        <taxon>Anaerolineae</taxon>
        <taxon>Anaerolineales</taxon>
        <taxon>Anaerolineaceae</taxon>
        <taxon>Thermanaerothrix</taxon>
    </lineage>
</organism>
<dbReference type="FunFam" id="3.10.310.40:FF:000001">
    <property type="entry name" value="Alanine--tRNA ligase"/>
    <property type="match status" value="1"/>
</dbReference>
<gene>
    <name evidence="13" type="primary">alaS</name>
    <name evidence="16" type="ORF">SE15_08265</name>
</gene>